<evidence type="ECO:0000313" key="2">
    <source>
        <dbReference type="EMBL" id="CAN96468.1"/>
    </source>
</evidence>
<dbReference type="AlphaFoldDB" id="A9GJN6"/>
<keyword evidence="3" id="KW-1185">Reference proteome</keyword>
<feature type="compositionally biased region" description="Gly residues" evidence="1">
    <location>
        <begin position="27"/>
        <end position="66"/>
    </location>
</feature>
<dbReference type="eggNOG" id="COG3391">
    <property type="taxonomic scope" value="Bacteria"/>
</dbReference>
<dbReference type="Gene3D" id="2.120.10.30">
    <property type="entry name" value="TolB, C-terminal domain"/>
    <property type="match status" value="2"/>
</dbReference>
<dbReference type="EMBL" id="AM746676">
    <property type="protein sequence ID" value="CAN96468.1"/>
    <property type="molecule type" value="Genomic_DNA"/>
</dbReference>
<dbReference type="SUPFAM" id="SSF63825">
    <property type="entry name" value="YWTD domain"/>
    <property type="match status" value="1"/>
</dbReference>
<proteinExistence type="predicted"/>
<dbReference type="HOGENOM" id="CLU_700006_0_0_7"/>
<sequence>MRLNWFGSTVVVMSMIVGCGGDDKGAGGQAQGAGGQMQGGEGGAGGSAGSGAGGSAGSETGGGGQGPADCPEAQVSCNGACLPVGVSAGGCTVLAHAGKHVSIDHGIAVDASHVYWVEQLTHTAVARVAKAGGGREEIYDSPYVPLSVAVDEKNVYWAENSVMHWVRAMPKSGGAVIDLVTFVDDFGGIKDVVSDGERVFFTQQVRSGPIEVRSVGLDAGDVVVHGPAGDYFGTTLALDSGFVYWKFNESFDKDEIRRSPRTGGEPQVIVTADGGTLLGFAISGEFIYYMSPGAIWRVPVSGGDPTEVLSSPDVEGTFFVAHAQALYWASSGALWRVGVDGKNPTQLVKTDDSISHIAADTSGVYLAINKRPGSTADGSIVRAED</sequence>
<dbReference type="RefSeq" id="WP_012238918.1">
    <property type="nucleotide sequence ID" value="NC_010162.1"/>
</dbReference>
<accession>A9GJN6</accession>
<gene>
    <name evidence="2" type="ordered locus">sce6301</name>
</gene>
<feature type="region of interest" description="Disordered" evidence="1">
    <location>
        <begin position="27"/>
        <end position="69"/>
    </location>
</feature>
<evidence type="ECO:0000313" key="3">
    <source>
        <dbReference type="Proteomes" id="UP000002139"/>
    </source>
</evidence>
<dbReference type="Proteomes" id="UP000002139">
    <property type="component" value="Chromosome"/>
</dbReference>
<name>A9GJN6_SORC5</name>
<reference evidence="2 3" key="1">
    <citation type="journal article" date="2007" name="Nat. Biotechnol.">
        <title>Complete genome sequence of the myxobacterium Sorangium cellulosum.</title>
        <authorList>
            <person name="Schneiker S."/>
            <person name="Perlova O."/>
            <person name="Kaiser O."/>
            <person name="Gerth K."/>
            <person name="Alici A."/>
            <person name="Altmeyer M.O."/>
            <person name="Bartels D."/>
            <person name="Bekel T."/>
            <person name="Beyer S."/>
            <person name="Bode E."/>
            <person name="Bode H.B."/>
            <person name="Bolten C.J."/>
            <person name="Choudhuri J.V."/>
            <person name="Doss S."/>
            <person name="Elnakady Y.A."/>
            <person name="Frank B."/>
            <person name="Gaigalat L."/>
            <person name="Goesmann A."/>
            <person name="Groeger C."/>
            <person name="Gross F."/>
            <person name="Jelsbak L."/>
            <person name="Jelsbak L."/>
            <person name="Kalinowski J."/>
            <person name="Kegler C."/>
            <person name="Knauber T."/>
            <person name="Konietzny S."/>
            <person name="Kopp M."/>
            <person name="Krause L."/>
            <person name="Krug D."/>
            <person name="Linke B."/>
            <person name="Mahmud T."/>
            <person name="Martinez-Arias R."/>
            <person name="McHardy A.C."/>
            <person name="Merai M."/>
            <person name="Meyer F."/>
            <person name="Mormann S."/>
            <person name="Munoz-Dorado J."/>
            <person name="Perez J."/>
            <person name="Pradella S."/>
            <person name="Rachid S."/>
            <person name="Raddatz G."/>
            <person name="Rosenau F."/>
            <person name="Rueckert C."/>
            <person name="Sasse F."/>
            <person name="Scharfe M."/>
            <person name="Schuster S.C."/>
            <person name="Suen G."/>
            <person name="Treuner-Lange A."/>
            <person name="Velicer G.J."/>
            <person name="Vorholter F.-J."/>
            <person name="Weissman K.J."/>
            <person name="Welch R.D."/>
            <person name="Wenzel S.C."/>
            <person name="Whitworth D.E."/>
            <person name="Wilhelm S."/>
            <person name="Wittmann C."/>
            <person name="Bloecker H."/>
            <person name="Puehler A."/>
            <person name="Mueller R."/>
        </authorList>
    </citation>
    <scope>NUCLEOTIDE SEQUENCE [LARGE SCALE GENOMIC DNA]</scope>
    <source>
        <strain evidence="3">So ce56</strain>
    </source>
</reference>
<dbReference type="KEGG" id="scl:sce6301"/>
<organism evidence="2 3">
    <name type="scientific">Sorangium cellulosum (strain So ce56)</name>
    <name type="common">Polyangium cellulosum (strain So ce56)</name>
    <dbReference type="NCBI Taxonomy" id="448385"/>
    <lineage>
        <taxon>Bacteria</taxon>
        <taxon>Pseudomonadati</taxon>
        <taxon>Myxococcota</taxon>
        <taxon>Polyangia</taxon>
        <taxon>Polyangiales</taxon>
        <taxon>Polyangiaceae</taxon>
        <taxon>Sorangium</taxon>
    </lineage>
</organism>
<protein>
    <submittedName>
        <fullName evidence="2">Uncharacterized protein</fullName>
    </submittedName>
</protein>
<dbReference type="PROSITE" id="PS51257">
    <property type="entry name" value="PROKAR_LIPOPROTEIN"/>
    <property type="match status" value="1"/>
</dbReference>
<dbReference type="BioCyc" id="SCEL448385:SCE_RS32325-MONOMER"/>
<dbReference type="OrthoDB" id="5521584at2"/>
<evidence type="ECO:0000256" key="1">
    <source>
        <dbReference type="SAM" id="MobiDB-lite"/>
    </source>
</evidence>
<dbReference type="InterPro" id="IPR011042">
    <property type="entry name" value="6-blade_b-propeller_TolB-like"/>
</dbReference>